<dbReference type="PATRIC" id="fig|595434.4.peg.2177"/>
<protein>
    <submittedName>
        <fullName evidence="1">Uncharacterized protein</fullName>
    </submittedName>
</protein>
<evidence type="ECO:0000313" key="2">
    <source>
        <dbReference type="Proteomes" id="UP000036367"/>
    </source>
</evidence>
<proteinExistence type="predicted"/>
<dbReference type="STRING" id="595434.RISK_002280"/>
<evidence type="ECO:0000313" key="1">
    <source>
        <dbReference type="EMBL" id="KLU05648.1"/>
    </source>
</evidence>
<dbReference type="AlphaFoldDB" id="A0A0J1BGH9"/>
<accession>A0A0J1BGH9</accession>
<comment type="caution">
    <text evidence="1">The sequence shown here is derived from an EMBL/GenBank/DDBJ whole genome shotgun (WGS) entry which is preliminary data.</text>
</comment>
<organism evidence="1 2">
    <name type="scientific">Rhodopirellula islandica</name>
    <dbReference type="NCBI Taxonomy" id="595434"/>
    <lineage>
        <taxon>Bacteria</taxon>
        <taxon>Pseudomonadati</taxon>
        <taxon>Planctomycetota</taxon>
        <taxon>Planctomycetia</taxon>
        <taxon>Pirellulales</taxon>
        <taxon>Pirellulaceae</taxon>
        <taxon>Rhodopirellula</taxon>
    </lineage>
</organism>
<dbReference type="EMBL" id="LECT01000017">
    <property type="protein sequence ID" value="KLU05648.1"/>
    <property type="molecule type" value="Genomic_DNA"/>
</dbReference>
<gene>
    <name evidence="1" type="ORF">RISK_002280</name>
</gene>
<dbReference type="Proteomes" id="UP000036367">
    <property type="component" value="Unassembled WGS sequence"/>
</dbReference>
<keyword evidence="2" id="KW-1185">Reference proteome</keyword>
<name>A0A0J1BGH9_RHOIS</name>
<reference evidence="1" key="1">
    <citation type="submission" date="2015-05" db="EMBL/GenBank/DDBJ databases">
        <title>Permanent draft genome of Rhodopirellula islandicus K833.</title>
        <authorList>
            <person name="Kizina J."/>
            <person name="Richter M."/>
            <person name="Glockner F.O."/>
            <person name="Harder J."/>
        </authorList>
    </citation>
    <scope>NUCLEOTIDE SEQUENCE [LARGE SCALE GENOMIC DNA]</scope>
    <source>
        <strain evidence="1">K833</strain>
    </source>
</reference>
<sequence length="46" mass="5156">MFCDGAGKQLSSLRDLGDFVSWACDLGLKTQGFRLLSLGDWWWMSG</sequence>